<keyword evidence="10" id="KW-1185">Reference proteome</keyword>
<evidence type="ECO:0000256" key="4">
    <source>
        <dbReference type="ARBA" id="ARBA00022692"/>
    </source>
</evidence>
<comment type="similarity">
    <text evidence="7">Belongs to the binding-protein-dependent transport system permease family.</text>
</comment>
<sequence>MLNPLQKRMLRRRIVQAVPVLLLATFSVFMLLKLLPGDVAITLAGENATTERIEEIRRINGLDRPLLVQYGQWALNAVQGDLSESLLSGEEVTTTLARVFPNTLFIVCYAILLSIVIGVPLGLLAAARSGGLADRLVMVGSSVGVALPNFWIAMILVVALALNRQIFPATGFVSPWQDLSGAIWYATLPAVALAASGVAEVSRQLRSSLVEVLGSQHFRTLHAKGLPFRSILWRHGLKNVSVNLLTVISLLVNRTLAATVVVEVVFAVPGMGNTIVNATLQRDFPVVQGAVLVMVLTVITVNLITDMLYSVLDPRISQR</sequence>
<dbReference type="Gene3D" id="1.10.3720.10">
    <property type="entry name" value="MetI-like"/>
    <property type="match status" value="1"/>
</dbReference>
<keyword evidence="4 7" id="KW-0812">Transmembrane</keyword>
<dbReference type="Pfam" id="PF00528">
    <property type="entry name" value="BPD_transp_1"/>
    <property type="match status" value="1"/>
</dbReference>
<dbReference type="PANTHER" id="PTHR43163:SF6">
    <property type="entry name" value="DIPEPTIDE TRANSPORT SYSTEM PERMEASE PROTEIN DPPB-RELATED"/>
    <property type="match status" value="1"/>
</dbReference>
<gene>
    <name evidence="9" type="ORF">GCM10011360_31630</name>
</gene>
<comment type="subcellular location">
    <subcellularLocation>
        <location evidence="1 7">Cell membrane</location>
        <topology evidence="1 7">Multi-pass membrane protein</topology>
    </subcellularLocation>
</comment>
<protein>
    <submittedName>
        <fullName evidence="9">Peptide ABC transporter permease</fullName>
    </submittedName>
</protein>
<dbReference type="GO" id="GO:0071916">
    <property type="term" value="F:dipeptide transmembrane transporter activity"/>
    <property type="evidence" value="ECO:0007669"/>
    <property type="project" value="TreeGrafter"/>
</dbReference>
<dbReference type="Pfam" id="PF19300">
    <property type="entry name" value="BPD_transp_1_N"/>
    <property type="match status" value="1"/>
</dbReference>
<accession>A0A917EIV0</accession>
<keyword evidence="5 7" id="KW-1133">Transmembrane helix</keyword>
<feature type="transmembrane region" description="Helical" evidence="7">
    <location>
        <begin position="14"/>
        <end position="32"/>
    </location>
</feature>
<dbReference type="PANTHER" id="PTHR43163">
    <property type="entry name" value="DIPEPTIDE TRANSPORT SYSTEM PERMEASE PROTEIN DPPB-RELATED"/>
    <property type="match status" value="1"/>
</dbReference>
<dbReference type="AlphaFoldDB" id="A0A917EIV0"/>
<proteinExistence type="inferred from homology"/>
<feature type="transmembrane region" description="Helical" evidence="7">
    <location>
        <begin position="104"/>
        <end position="124"/>
    </location>
</feature>
<evidence type="ECO:0000256" key="5">
    <source>
        <dbReference type="ARBA" id="ARBA00022989"/>
    </source>
</evidence>
<organism evidence="9 10">
    <name type="scientific">Primorskyibacter flagellatus</name>
    <dbReference type="NCBI Taxonomy" id="1387277"/>
    <lineage>
        <taxon>Bacteria</taxon>
        <taxon>Pseudomonadati</taxon>
        <taxon>Pseudomonadota</taxon>
        <taxon>Alphaproteobacteria</taxon>
        <taxon>Rhodobacterales</taxon>
        <taxon>Roseobacteraceae</taxon>
        <taxon>Primorskyibacter</taxon>
    </lineage>
</organism>
<dbReference type="PROSITE" id="PS50928">
    <property type="entry name" value="ABC_TM1"/>
    <property type="match status" value="1"/>
</dbReference>
<dbReference type="EMBL" id="BMFJ01000002">
    <property type="protein sequence ID" value="GGE41819.1"/>
    <property type="molecule type" value="Genomic_DNA"/>
</dbReference>
<evidence type="ECO:0000313" key="10">
    <source>
        <dbReference type="Proteomes" id="UP000612855"/>
    </source>
</evidence>
<evidence type="ECO:0000313" key="9">
    <source>
        <dbReference type="EMBL" id="GGE41819.1"/>
    </source>
</evidence>
<evidence type="ECO:0000259" key="8">
    <source>
        <dbReference type="PROSITE" id="PS50928"/>
    </source>
</evidence>
<evidence type="ECO:0000256" key="6">
    <source>
        <dbReference type="ARBA" id="ARBA00023136"/>
    </source>
</evidence>
<evidence type="ECO:0000256" key="2">
    <source>
        <dbReference type="ARBA" id="ARBA00022448"/>
    </source>
</evidence>
<feature type="transmembrane region" description="Helical" evidence="7">
    <location>
        <begin position="242"/>
        <end position="266"/>
    </location>
</feature>
<evidence type="ECO:0000256" key="3">
    <source>
        <dbReference type="ARBA" id="ARBA00022475"/>
    </source>
</evidence>
<dbReference type="InterPro" id="IPR000515">
    <property type="entry name" value="MetI-like"/>
</dbReference>
<feature type="transmembrane region" description="Helical" evidence="7">
    <location>
        <begin position="136"/>
        <end position="162"/>
    </location>
</feature>
<dbReference type="Proteomes" id="UP000612855">
    <property type="component" value="Unassembled WGS sequence"/>
</dbReference>
<name>A0A917EIV0_9RHOB</name>
<keyword evidence="3" id="KW-1003">Cell membrane</keyword>
<reference evidence="10" key="1">
    <citation type="journal article" date="2019" name="Int. J. Syst. Evol. Microbiol.">
        <title>The Global Catalogue of Microorganisms (GCM) 10K type strain sequencing project: providing services to taxonomists for standard genome sequencing and annotation.</title>
        <authorList>
            <consortium name="The Broad Institute Genomics Platform"/>
            <consortium name="The Broad Institute Genome Sequencing Center for Infectious Disease"/>
            <person name="Wu L."/>
            <person name="Ma J."/>
        </authorList>
    </citation>
    <scope>NUCLEOTIDE SEQUENCE [LARGE SCALE GENOMIC DNA]</scope>
    <source>
        <strain evidence="10">CGMCC 1.12664</strain>
    </source>
</reference>
<feature type="transmembrane region" description="Helical" evidence="7">
    <location>
        <begin position="286"/>
        <end position="309"/>
    </location>
</feature>
<evidence type="ECO:0000256" key="7">
    <source>
        <dbReference type="RuleBase" id="RU363032"/>
    </source>
</evidence>
<dbReference type="InterPro" id="IPR035906">
    <property type="entry name" value="MetI-like_sf"/>
</dbReference>
<dbReference type="SUPFAM" id="SSF161098">
    <property type="entry name" value="MetI-like"/>
    <property type="match status" value="1"/>
</dbReference>
<dbReference type="GO" id="GO:0005886">
    <property type="term" value="C:plasma membrane"/>
    <property type="evidence" value="ECO:0007669"/>
    <property type="project" value="UniProtKB-SubCell"/>
</dbReference>
<comment type="caution">
    <text evidence="9">The sequence shown here is derived from an EMBL/GenBank/DDBJ whole genome shotgun (WGS) entry which is preliminary data.</text>
</comment>
<feature type="transmembrane region" description="Helical" evidence="7">
    <location>
        <begin position="182"/>
        <end position="199"/>
    </location>
</feature>
<keyword evidence="2 7" id="KW-0813">Transport</keyword>
<evidence type="ECO:0000256" key="1">
    <source>
        <dbReference type="ARBA" id="ARBA00004651"/>
    </source>
</evidence>
<dbReference type="RefSeq" id="WP_188478804.1">
    <property type="nucleotide sequence ID" value="NZ_BMFJ01000002.1"/>
</dbReference>
<feature type="domain" description="ABC transmembrane type-1" evidence="8">
    <location>
        <begin position="100"/>
        <end position="305"/>
    </location>
</feature>
<dbReference type="InterPro" id="IPR045621">
    <property type="entry name" value="BPD_transp_1_N"/>
</dbReference>
<keyword evidence="6 7" id="KW-0472">Membrane</keyword>
<dbReference type="CDD" id="cd06261">
    <property type="entry name" value="TM_PBP2"/>
    <property type="match status" value="1"/>
</dbReference>